<dbReference type="Proteomes" id="UP000078200">
    <property type="component" value="Unassembled WGS sequence"/>
</dbReference>
<name>A0A1A9USL3_GLOAU</name>
<evidence type="ECO:0000313" key="1">
    <source>
        <dbReference type="EnsemblMetazoa" id="GAUT013959-PA"/>
    </source>
</evidence>
<reference evidence="1" key="1">
    <citation type="submission" date="2020-05" db="UniProtKB">
        <authorList>
            <consortium name="EnsemblMetazoa"/>
        </authorList>
    </citation>
    <scope>IDENTIFICATION</scope>
    <source>
        <strain evidence="1">TTRI</strain>
    </source>
</reference>
<sequence length="187" mass="21810">MALEDQINYIFRFPEKQKLVDPTQSPNNHKNSPMKINSCMIPKYCDNNAVFLTPSSIVIPSSCRADEYICQLLHKQLFYLTFGHLLRIEAWRLLYRTQCLKNLPLTISSYVIFIIKECGLNSSGVNTNNCIAKQHPFRKRNLRLCNFHMPLHIRTDIEPTRNVKRNLMQQCQFVKLGFAKSQIAFKS</sequence>
<dbReference type="VEuPathDB" id="VectorBase:GAUT013959"/>
<keyword evidence="2" id="KW-1185">Reference proteome</keyword>
<dbReference type="AlphaFoldDB" id="A0A1A9USL3"/>
<proteinExistence type="predicted"/>
<organism evidence="1 2">
    <name type="scientific">Glossina austeni</name>
    <name type="common">Savannah tsetse fly</name>
    <dbReference type="NCBI Taxonomy" id="7395"/>
    <lineage>
        <taxon>Eukaryota</taxon>
        <taxon>Metazoa</taxon>
        <taxon>Ecdysozoa</taxon>
        <taxon>Arthropoda</taxon>
        <taxon>Hexapoda</taxon>
        <taxon>Insecta</taxon>
        <taxon>Pterygota</taxon>
        <taxon>Neoptera</taxon>
        <taxon>Endopterygota</taxon>
        <taxon>Diptera</taxon>
        <taxon>Brachycera</taxon>
        <taxon>Muscomorpha</taxon>
        <taxon>Hippoboscoidea</taxon>
        <taxon>Glossinidae</taxon>
        <taxon>Glossina</taxon>
    </lineage>
</organism>
<dbReference type="EnsemblMetazoa" id="GAUT013959-RA">
    <property type="protein sequence ID" value="GAUT013959-PA"/>
    <property type="gene ID" value="GAUT013959"/>
</dbReference>
<accession>A0A1A9USL3</accession>
<protein>
    <submittedName>
        <fullName evidence="1">Uncharacterized protein</fullName>
    </submittedName>
</protein>
<evidence type="ECO:0000313" key="2">
    <source>
        <dbReference type="Proteomes" id="UP000078200"/>
    </source>
</evidence>